<proteinExistence type="predicted"/>
<dbReference type="RefSeq" id="WP_079422112.1">
    <property type="nucleotide sequence ID" value="NZ_MZGV01000004.1"/>
</dbReference>
<keyword evidence="3" id="KW-0804">Transcription</keyword>
<dbReference type="InterPro" id="IPR037923">
    <property type="entry name" value="HTH-like"/>
</dbReference>
<dbReference type="InterPro" id="IPR003313">
    <property type="entry name" value="AraC-bd"/>
</dbReference>
<dbReference type="SMART" id="SM00342">
    <property type="entry name" value="HTH_ARAC"/>
    <property type="match status" value="1"/>
</dbReference>
<dbReference type="SUPFAM" id="SSF51215">
    <property type="entry name" value="Regulatory protein AraC"/>
    <property type="match status" value="1"/>
</dbReference>
<dbReference type="Proteomes" id="UP000190080">
    <property type="component" value="Unassembled WGS sequence"/>
</dbReference>
<dbReference type="STRING" id="1450648.CLORY_06570"/>
<dbReference type="PROSITE" id="PS00041">
    <property type="entry name" value="HTH_ARAC_FAMILY_1"/>
    <property type="match status" value="1"/>
</dbReference>
<accession>A0A1V4IX46</accession>
<evidence type="ECO:0000259" key="4">
    <source>
        <dbReference type="PROSITE" id="PS01124"/>
    </source>
</evidence>
<feature type="domain" description="HTH araC/xylS-type" evidence="4">
    <location>
        <begin position="189"/>
        <end position="287"/>
    </location>
</feature>
<sequence length="293" mass="34249">MDFLFEESNMLTSPYEAFLFDTKHNVFPIKAHWHYFMEIIFMLKGTAIINCNTEEYVLEPGDLILFHPQAVHSIFTASHESLKYDVLKFDANKLQINSSYTPKLSAVFKCAVDDPCAPIFFPSKTFANFSLDNLMDSCIEEVVNKDYGYDIRLQSLISTLLIEILRLWRKYGFDTNNAALMPNNTDSLYTILQYIDEHSNESLKVELLAERCHMSYSYFAKRFHDLYGQSCRDYIEFIRLSKVKDLLLFTNFDLNYISQETGFSDCSHLIRIFKKNTGMTPKQFRLHHTISKN</sequence>
<dbReference type="InterPro" id="IPR018060">
    <property type="entry name" value="HTH_AraC"/>
</dbReference>
<evidence type="ECO:0000256" key="3">
    <source>
        <dbReference type="ARBA" id="ARBA00023163"/>
    </source>
</evidence>
<name>A0A1V4IX46_9CLOT</name>
<dbReference type="EMBL" id="MZGV01000004">
    <property type="protein sequence ID" value="OPJ64463.1"/>
    <property type="molecule type" value="Genomic_DNA"/>
</dbReference>
<dbReference type="InterPro" id="IPR018062">
    <property type="entry name" value="HTH_AraC-typ_CS"/>
</dbReference>
<dbReference type="PANTHER" id="PTHR43280">
    <property type="entry name" value="ARAC-FAMILY TRANSCRIPTIONAL REGULATOR"/>
    <property type="match status" value="1"/>
</dbReference>
<dbReference type="PANTHER" id="PTHR43280:SF28">
    <property type="entry name" value="HTH-TYPE TRANSCRIPTIONAL ACTIVATOR RHAS"/>
    <property type="match status" value="1"/>
</dbReference>
<dbReference type="Gene3D" id="1.10.10.60">
    <property type="entry name" value="Homeodomain-like"/>
    <property type="match status" value="2"/>
</dbReference>
<comment type="caution">
    <text evidence="5">The sequence shown here is derived from an EMBL/GenBank/DDBJ whole genome shotgun (WGS) entry which is preliminary data.</text>
</comment>
<dbReference type="GO" id="GO:0043565">
    <property type="term" value="F:sequence-specific DNA binding"/>
    <property type="evidence" value="ECO:0007669"/>
    <property type="project" value="InterPro"/>
</dbReference>
<dbReference type="OrthoDB" id="9791615at2"/>
<dbReference type="GO" id="GO:0003700">
    <property type="term" value="F:DNA-binding transcription factor activity"/>
    <property type="evidence" value="ECO:0007669"/>
    <property type="project" value="InterPro"/>
</dbReference>
<evidence type="ECO:0000313" key="6">
    <source>
        <dbReference type="Proteomes" id="UP000190080"/>
    </source>
</evidence>
<reference evidence="5 6" key="1">
    <citation type="submission" date="2017-03" db="EMBL/GenBank/DDBJ databases">
        <title>Genome sequence of Clostridium oryzae DSM 28571.</title>
        <authorList>
            <person name="Poehlein A."/>
            <person name="Daniel R."/>
        </authorList>
    </citation>
    <scope>NUCLEOTIDE SEQUENCE [LARGE SCALE GENOMIC DNA]</scope>
    <source>
        <strain evidence="5 6">DSM 28571</strain>
    </source>
</reference>
<dbReference type="Pfam" id="PF02311">
    <property type="entry name" value="AraC_binding"/>
    <property type="match status" value="1"/>
</dbReference>
<dbReference type="SUPFAM" id="SSF46689">
    <property type="entry name" value="Homeodomain-like"/>
    <property type="match status" value="2"/>
</dbReference>
<evidence type="ECO:0000313" key="5">
    <source>
        <dbReference type="EMBL" id="OPJ64463.1"/>
    </source>
</evidence>
<dbReference type="Pfam" id="PF12833">
    <property type="entry name" value="HTH_18"/>
    <property type="match status" value="1"/>
</dbReference>
<keyword evidence="6" id="KW-1185">Reference proteome</keyword>
<dbReference type="PROSITE" id="PS01124">
    <property type="entry name" value="HTH_ARAC_FAMILY_2"/>
    <property type="match status" value="1"/>
</dbReference>
<keyword evidence="2" id="KW-0238">DNA-binding</keyword>
<dbReference type="InterPro" id="IPR014710">
    <property type="entry name" value="RmlC-like_jellyroll"/>
</dbReference>
<gene>
    <name evidence="5" type="primary">araC_3</name>
    <name evidence="5" type="ORF">CLORY_06570</name>
</gene>
<evidence type="ECO:0000256" key="2">
    <source>
        <dbReference type="ARBA" id="ARBA00023125"/>
    </source>
</evidence>
<protein>
    <submittedName>
        <fullName evidence="5">Arabinose operon regulatory protein</fullName>
    </submittedName>
</protein>
<organism evidence="5 6">
    <name type="scientific">Clostridium oryzae</name>
    <dbReference type="NCBI Taxonomy" id="1450648"/>
    <lineage>
        <taxon>Bacteria</taxon>
        <taxon>Bacillati</taxon>
        <taxon>Bacillota</taxon>
        <taxon>Clostridia</taxon>
        <taxon>Eubacteriales</taxon>
        <taxon>Clostridiaceae</taxon>
        <taxon>Clostridium</taxon>
    </lineage>
</organism>
<dbReference type="InterPro" id="IPR009057">
    <property type="entry name" value="Homeodomain-like_sf"/>
</dbReference>
<evidence type="ECO:0000256" key="1">
    <source>
        <dbReference type="ARBA" id="ARBA00023015"/>
    </source>
</evidence>
<dbReference type="AlphaFoldDB" id="A0A1V4IX46"/>
<keyword evidence="1" id="KW-0805">Transcription regulation</keyword>
<dbReference type="Gene3D" id="2.60.120.10">
    <property type="entry name" value="Jelly Rolls"/>
    <property type="match status" value="1"/>
</dbReference>